<feature type="non-terminal residue" evidence="1">
    <location>
        <position position="180"/>
    </location>
</feature>
<gene>
    <name evidence="1" type="ORF">QAD02_015276</name>
</gene>
<organism evidence="1 2">
    <name type="scientific">Eretmocerus hayati</name>
    <dbReference type="NCBI Taxonomy" id="131215"/>
    <lineage>
        <taxon>Eukaryota</taxon>
        <taxon>Metazoa</taxon>
        <taxon>Ecdysozoa</taxon>
        <taxon>Arthropoda</taxon>
        <taxon>Hexapoda</taxon>
        <taxon>Insecta</taxon>
        <taxon>Pterygota</taxon>
        <taxon>Neoptera</taxon>
        <taxon>Endopterygota</taxon>
        <taxon>Hymenoptera</taxon>
        <taxon>Apocrita</taxon>
        <taxon>Proctotrupomorpha</taxon>
        <taxon>Chalcidoidea</taxon>
        <taxon>Aphelinidae</taxon>
        <taxon>Aphelininae</taxon>
        <taxon>Eretmocerus</taxon>
    </lineage>
</organism>
<keyword evidence="2" id="KW-1185">Reference proteome</keyword>
<dbReference type="Proteomes" id="UP001239111">
    <property type="component" value="Chromosome 2"/>
</dbReference>
<proteinExistence type="predicted"/>
<name>A0ACC2PAA2_9HYME</name>
<comment type="caution">
    <text evidence="1">The sequence shown here is derived from an EMBL/GenBank/DDBJ whole genome shotgun (WGS) entry which is preliminary data.</text>
</comment>
<feature type="non-terminal residue" evidence="1">
    <location>
        <position position="1"/>
    </location>
</feature>
<reference evidence="1" key="1">
    <citation type="submission" date="2023-04" db="EMBL/GenBank/DDBJ databases">
        <title>A chromosome-level genome assembly of the parasitoid wasp Eretmocerus hayati.</title>
        <authorList>
            <person name="Zhong Y."/>
            <person name="Liu S."/>
            <person name="Liu Y."/>
        </authorList>
    </citation>
    <scope>NUCLEOTIDE SEQUENCE</scope>
    <source>
        <strain evidence="1">ZJU_SS_LIU_2023</strain>
    </source>
</reference>
<dbReference type="EMBL" id="CM056742">
    <property type="protein sequence ID" value="KAJ8679489.1"/>
    <property type="molecule type" value="Genomic_DNA"/>
</dbReference>
<protein>
    <submittedName>
        <fullName evidence="1">Uncharacterized protein</fullName>
    </submittedName>
</protein>
<accession>A0ACC2PAA2</accession>
<evidence type="ECO:0000313" key="2">
    <source>
        <dbReference type="Proteomes" id="UP001239111"/>
    </source>
</evidence>
<evidence type="ECO:0000313" key="1">
    <source>
        <dbReference type="EMBL" id="KAJ8679489.1"/>
    </source>
</evidence>
<sequence>PGPVDIQDPLWVKMSAITGTISKKRKKVEVKPISQINKCLNEKRRRTQENLYIDELAELISATDMSSGKTDKCQILQRTVDQIRYINQQTSSSSHAVQQGEVSSSNPSILSNDQVGPILLEALDGFLFVVNSEGRVEYVTDNITEYINYTKNDVLGKDIYNIIHHGDHNNFMPNLLPMSV</sequence>